<evidence type="ECO:0000256" key="7">
    <source>
        <dbReference type="SAM" id="SignalP"/>
    </source>
</evidence>
<accession>A0ABQ4XDK9</accession>
<gene>
    <name evidence="8" type="ORF">Tco_0677721</name>
</gene>
<comment type="similarity">
    <text evidence="1">Belongs to the esterase D family.</text>
</comment>
<dbReference type="InterPro" id="IPR014186">
    <property type="entry name" value="S-formylglutathione_hydrol"/>
</dbReference>
<dbReference type="EC" id="3.1.2.12" evidence="2"/>
<keyword evidence="5 8" id="KW-0378">Hydrolase</keyword>
<keyword evidence="4" id="KW-0719">Serine esterase</keyword>
<organism evidence="8 9">
    <name type="scientific">Tanacetum coccineum</name>
    <dbReference type="NCBI Taxonomy" id="301880"/>
    <lineage>
        <taxon>Eukaryota</taxon>
        <taxon>Viridiplantae</taxon>
        <taxon>Streptophyta</taxon>
        <taxon>Embryophyta</taxon>
        <taxon>Tracheophyta</taxon>
        <taxon>Spermatophyta</taxon>
        <taxon>Magnoliopsida</taxon>
        <taxon>eudicotyledons</taxon>
        <taxon>Gunneridae</taxon>
        <taxon>Pentapetalae</taxon>
        <taxon>asterids</taxon>
        <taxon>campanulids</taxon>
        <taxon>Asterales</taxon>
        <taxon>Asteraceae</taxon>
        <taxon>Asteroideae</taxon>
        <taxon>Anthemideae</taxon>
        <taxon>Anthemidinae</taxon>
        <taxon>Tanacetum</taxon>
    </lineage>
</organism>
<reference evidence="8" key="1">
    <citation type="journal article" date="2022" name="Int. J. Mol. Sci.">
        <title>Draft Genome of Tanacetum Coccineum: Genomic Comparison of Closely Related Tanacetum-Family Plants.</title>
        <authorList>
            <person name="Yamashiro T."/>
            <person name="Shiraishi A."/>
            <person name="Nakayama K."/>
            <person name="Satake H."/>
        </authorList>
    </citation>
    <scope>NUCLEOTIDE SEQUENCE</scope>
</reference>
<feature type="compositionally biased region" description="Polar residues" evidence="6">
    <location>
        <begin position="109"/>
        <end position="120"/>
    </location>
</feature>
<dbReference type="Pfam" id="PF00756">
    <property type="entry name" value="Esterase"/>
    <property type="match status" value="1"/>
</dbReference>
<evidence type="ECO:0000256" key="2">
    <source>
        <dbReference type="ARBA" id="ARBA00012479"/>
    </source>
</evidence>
<dbReference type="PANTHER" id="PTHR10061:SF0">
    <property type="entry name" value="S-FORMYLGLUTATHIONE HYDROLASE"/>
    <property type="match status" value="1"/>
</dbReference>
<dbReference type="InterPro" id="IPR029058">
    <property type="entry name" value="AB_hydrolase_fold"/>
</dbReference>
<name>A0ABQ4XDK9_9ASTR</name>
<dbReference type="Proteomes" id="UP001151760">
    <property type="component" value="Unassembled WGS sequence"/>
</dbReference>
<proteinExistence type="inferred from homology"/>
<keyword evidence="9" id="KW-1185">Reference proteome</keyword>
<reference evidence="8" key="2">
    <citation type="submission" date="2022-01" db="EMBL/GenBank/DDBJ databases">
        <authorList>
            <person name="Yamashiro T."/>
            <person name="Shiraishi A."/>
            <person name="Satake H."/>
            <person name="Nakayama K."/>
        </authorList>
    </citation>
    <scope>NUCLEOTIDE SEQUENCE</scope>
</reference>
<feature type="signal peptide" evidence="7">
    <location>
        <begin position="1"/>
        <end position="30"/>
    </location>
</feature>
<comment type="caution">
    <text evidence="8">The sequence shown here is derived from an EMBL/GenBank/DDBJ whole genome shotgun (WGS) entry which is preliminary data.</text>
</comment>
<feature type="chain" id="PRO_5047007999" description="S-formylglutathione hydrolase" evidence="7">
    <location>
        <begin position="31"/>
        <end position="175"/>
    </location>
</feature>
<evidence type="ECO:0000313" key="9">
    <source>
        <dbReference type="Proteomes" id="UP001151760"/>
    </source>
</evidence>
<dbReference type="Gene3D" id="3.40.50.1820">
    <property type="entry name" value="alpha/beta hydrolase"/>
    <property type="match status" value="1"/>
</dbReference>
<evidence type="ECO:0000313" key="8">
    <source>
        <dbReference type="EMBL" id="GJS63157.1"/>
    </source>
</evidence>
<dbReference type="PANTHER" id="PTHR10061">
    <property type="entry name" value="S-FORMYLGLUTATHIONE HYDROLASE"/>
    <property type="match status" value="1"/>
</dbReference>
<evidence type="ECO:0000256" key="1">
    <source>
        <dbReference type="ARBA" id="ARBA00005622"/>
    </source>
</evidence>
<evidence type="ECO:0000256" key="6">
    <source>
        <dbReference type="SAM" id="MobiDB-lite"/>
    </source>
</evidence>
<keyword evidence="7" id="KW-0732">Signal</keyword>
<feature type="region of interest" description="Disordered" evidence="6">
    <location>
        <begin position="105"/>
        <end position="128"/>
    </location>
</feature>
<dbReference type="EMBL" id="BQNB010009410">
    <property type="protein sequence ID" value="GJS63157.1"/>
    <property type="molecule type" value="Genomic_DNA"/>
</dbReference>
<evidence type="ECO:0000256" key="3">
    <source>
        <dbReference type="ARBA" id="ARBA00016774"/>
    </source>
</evidence>
<dbReference type="GO" id="GO:0016787">
    <property type="term" value="F:hydrolase activity"/>
    <property type="evidence" value="ECO:0007669"/>
    <property type="project" value="UniProtKB-KW"/>
</dbReference>
<sequence length="175" mass="19185">MCCVFNIQPHESWIVLLSFRFFCLSGLTCTEEHFIAKSGAQRVVSTEGIALIVPDTFPRGLNVEGESDSYDFALKSTLFDITNASATELPCTAFSEIGACSKEKELDTDGSSETATNVKETQSDTDGCHQVPFNKGNTPLSSDTIQPPSGRVNGLWKYKKMSWLRLELPKPVPLA</sequence>
<dbReference type="InterPro" id="IPR000801">
    <property type="entry name" value="Esterase-like"/>
</dbReference>
<evidence type="ECO:0000256" key="4">
    <source>
        <dbReference type="ARBA" id="ARBA00022487"/>
    </source>
</evidence>
<evidence type="ECO:0000256" key="5">
    <source>
        <dbReference type="ARBA" id="ARBA00022801"/>
    </source>
</evidence>
<protein>
    <recommendedName>
        <fullName evidence="3">S-formylglutathione hydrolase</fullName>
        <ecNumber evidence="2">3.1.2.12</ecNumber>
    </recommendedName>
</protein>